<evidence type="ECO:0000256" key="5">
    <source>
        <dbReference type="ARBA" id="ARBA00022692"/>
    </source>
</evidence>
<dbReference type="Pfam" id="PF07715">
    <property type="entry name" value="Plug"/>
    <property type="match status" value="1"/>
</dbReference>
<dbReference type="PROSITE" id="PS52016">
    <property type="entry name" value="TONB_DEPENDENT_REC_3"/>
    <property type="match status" value="1"/>
</dbReference>
<comment type="similarity">
    <text evidence="10 11">Belongs to the TonB-dependent receptor family.</text>
</comment>
<dbReference type="Gene3D" id="2.40.170.20">
    <property type="entry name" value="TonB-dependent receptor, beta-barrel domain"/>
    <property type="match status" value="1"/>
</dbReference>
<gene>
    <name evidence="13" type="ORF">G3R48_13490</name>
</gene>
<dbReference type="SMART" id="SM00965">
    <property type="entry name" value="STN"/>
    <property type="match status" value="1"/>
</dbReference>
<keyword evidence="14" id="KW-1185">Reference proteome</keyword>
<keyword evidence="7 11" id="KW-0798">TonB box</keyword>
<dbReference type="EMBL" id="JAAIKR010000014">
    <property type="protein sequence ID" value="MBR9728992.1"/>
    <property type="molecule type" value="Genomic_DNA"/>
</dbReference>
<comment type="subcellular location">
    <subcellularLocation>
        <location evidence="1 10">Cell outer membrane</location>
        <topology evidence="1 10">Multi-pass membrane protein</topology>
    </subcellularLocation>
</comment>
<dbReference type="InterPro" id="IPR037066">
    <property type="entry name" value="Plug_dom_sf"/>
</dbReference>
<evidence type="ECO:0000256" key="11">
    <source>
        <dbReference type="RuleBase" id="RU003357"/>
    </source>
</evidence>
<dbReference type="Gene3D" id="2.170.130.10">
    <property type="entry name" value="TonB-dependent receptor, plug domain"/>
    <property type="match status" value="1"/>
</dbReference>
<dbReference type="InterPro" id="IPR039426">
    <property type="entry name" value="TonB-dep_rcpt-like"/>
</dbReference>
<dbReference type="Pfam" id="PF00593">
    <property type="entry name" value="TonB_dep_Rec_b-barrel"/>
    <property type="match status" value="1"/>
</dbReference>
<keyword evidence="13" id="KW-0675">Receptor</keyword>
<evidence type="ECO:0000256" key="10">
    <source>
        <dbReference type="PROSITE-ProRule" id="PRU01360"/>
    </source>
</evidence>
<reference evidence="13 14" key="1">
    <citation type="submission" date="2020-02" db="EMBL/GenBank/DDBJ databases">
        <title>Shewanella WXL01 sp. nov., a marine bacterium isolated from green algae in Luhuitou Fringing Reef (Northern South China Sea).</title>
        <authorList>
            <person name="Wang X."/>
        </authorList>
    </citation>
    <scope>NUCLEOTIDE SEQUENCE [LARGE SCALE GENOMIC DNA]</scope>
    <source>
        <strain evidence="13 14">MCCC 1A01895</strain>
    </source>
</reference>
<keyword evidence="3 10" id="KW-1134">Transmembrane beta strand</keyword>
<sequence length="1063" mass="117397">MQSRSKGWHKKLGVWALFIWTLCVPMYVQSQTNVSNNINVQLYFVNIPQANAAQALNLLAKQTEALLIFPYDIAESRTAKAVSGNYSIKEALDLLLNDSGLIAEISDRGVIRVSIENNVEISNKKRNNVKTQKTILATLFAALFTTTSTVNAEESDAKEETVEKIEVTGSRLTRSTFDAPSPTTTVDAETIQMTGALNINDLLSSMPQFSQGFDSTTGNYSFGNSGLNAPNLRDLGVTRTLNLVNGKRPTPMTTDDNIMITDIGVIPSELIERVEIMTGGGSAVYGSDAIAGVVNFILKKDYEGTSFRTQAGTTEAGGGETQSFTLTHGFNFDDKRGNISGSVDFFNQEALPYSERPGAANHTRYIKNPEDTGPDDGIFDNIIGHDLGYAYWSSDNRTLPILDYNTGNYYQVDEQGNTVLSTPADQVDAGWITKDGSGYDPHSYNLAVSPYKRMNAYAQLNYEFDDISLSADVMFSKSESEDKVDPAYSSAWTQLSYLEWYGIDVPQSVSDQFGANDWLFIQPTFYTAGARGHSTDRTFFATSLTLEGSINHNWSWDVYVSTGLTKSDLEVTNYVRTDRYDANSFSAIGECQDTGTCPAYNPFGPASQDFLDYILSDSSAETNVKNHSFAANISGELFELPAGYVQVTAGVDFRYESLDYQPAALWNSGNLDGTLKSPVDDKSRNIQEIYGEILVPLVSDVAFVKNLEIEGAVRSASYSTESSSFISSKLGLNWAINDSVRFRSTYSKATRAPQLGELFNGETIGFENLIDPCDIEQITGGPADGRREINCRALGIEDGWQSNLVGATGQVRSGGNPDLKEEEATTFSAGFVFQPTFIENLRVSVDYYDIDLTDMIVNFGASTMLSNCVDSETIDNDFCGLVSREADGHVNYVYDTAINADRAVRKGYDVEVSYLYEMGSAGSLNVNLMGTRQLEKSYSQYNYLTEELEEYDYLGLFASPEIKADLLLTYRLNDLSARWTTKFTEGGDHTDDVSEELYEKLEVEDSIVHNLWVGYDINSSLNVYAGVNNVADKTWLDHPWTAWGPQNYSLLGRSYYAGLNYNF</sequence>
<evidence type="ECO:0000256" key="1">
    <source>
        <dbReference type="ARBA" id="ARBA00004571"/>
    </source>
</evidence>
<keyword evidence="4" id="KW-0410">Iron transport</keyword>
<dbReference type="SUPFAM" id="SSF56935">
    <property type="entry name" value="Porins"/>
    <property type="match status" value="1"/>
</dbReference>
<evidence type="ECO:0000256" key="4">
    <source>
        <dbReference type="ARBA" id="ARBA00022496"/>
    </source>
</evidence>
<name>A0ABS5I4N4_9GAMM</name>
<keyword evidence="5 10" id="KW-0812">Transmembrane</keyword>
<accession>A0ABS5I4N4</accession>
<evidence type="ECO:0000256" key="7">
    <source>
        <dbReference type="ARBA" id="ARBA00023077"/>
    </source>
</evidence>
<evidence type="ECO:0000259" key="12">
    <source>
        <dbReference type="SMART" id="SM00965"/>
    </source>
</evidence>
<dbReference type="RefSeq" id="WP_153665226.1">
    <property type="nucleotide sequence ID" value="NZ_JAAIKR010000014.1"/>
</dbReference>
<comment type="caution">
    <text evidence="13">The sequence shown here is derived from an EMBL/GenBank/DDBJ whole genome shotgun (WGS) entry which is preliminary data.</text>
</comment>
<dbReference type="Proteomes" id="UP000811844">
    <property type="component" value="Unassembled WGS sequence"/>
</dbReference>
<dbReference type="InterPro" id="IPR000531">
    <property type="entry name" value="Beta-barrel_TonB"/>
</dbReference>
<dbReference type="InterPro" id="IPR011662">
    <property type="entry name" value="Secretin/TonB_short_N"/>
</dbReference>
<keyword evidence="2 10" id="KW-0813">Transport</keyword>
<proteinExistence type="inferred from homology"/>
<evidence type="ECO:0000256" key="6">
    <source>
        <dbReference type="ARBA" id="ARBA00023004"/>
    </source>
</evidence>
<dbReference type="PANTHER" id="PTHR47234:SF2">
    <property type="entry name" value="TONB-DEPENDENT RECEPTOR"/>
    <property type="match status" value="1"/>
</dbReference>
<dbReference type="InterPro" id="IPR036942">
    <property type="entry name" value="Beta-barrel_TonB_sf"/>
</dbReference>
<evidence type="ECO:0000256" key="3">
    <source>
        <dbReference type="ARBA" id="ARBA00022452"/>
    </source>
</evidence>
<organism evidence="13 14">
    <name type="scientific">Shewanella intestini</name>
    <dbReference type="NCBI Taxonomy" id="2017544"/>
    <lineage>
        <taxon>Bacteria</taxon>
        <taxon>Pseudomonadati</taxon>
        <taxon>Pseudomonadota</taxon>
        <taxon>Gammaproteobacteria</taxon>
        <taxon>Alteromonadales</taxon>
        <taxon>Shewanellaceae</taxon>
        <taxon>Shewanella</taxon>
    </lineage>
</organism>
<evidence type="ECO:0000256" key="8">
    <source>
        <dbReference type="ARBA" id="ARBA00023136"/>
    </source>
</evidence>
<dbReference type="PANTHER" id="PTHR47234">
    <property type="match status" value="1"/>
</dbReference>
<dbReference type="Gene3D" id="3.55.50.30">
    <property type="match status" value="1"/>
</dbReference>
<keyword evidence="8 10" id="KW-0472">Membrane</keyword>
<evidence type="ECO:0000313" key="14">
    <source>
        <dbReference type="Proteomes" id="UP000811844"/>
    </source>
</evidence>
<evidence type="ECO:0000313" key="13">
    <source>
        <dbReference type="EMBL" id="MBR9728992.1"/>
    </source>
</evidence>
<dbReference type="InterPro" id="IPR012910">
    <property type="entry name" value="Plug_dom"/>
</dbReference>
<keyword evidence="9 10" id="KW-0998">Cell outer membrane</keyword>
<protein>
    <submittedName>
        <fullName evidence="13">TonB-dependent receptor</fullName>
    </submittedName>
</protein>
<evidence type="ECO:0000256" key="9">
    <source>
        <dbReference type="ARBA" id="ARBA00023237"/>
    </source>
</evidence>
<feature type="domain" description="Secretin/TonB short N-terminal" evidence="12">
    <location>
        <begin position="65"/>
        <end position="116"/>
    </location>
</feature>
<keyword evidence="6" id="KW-0408">Iron</keyword>
<evidence type="ECO:0000256" key="2">
    <source>
        <dbReference type="ARBA" id="ARBA00022448"/>
    </source>
</evidence>
<keyword evidence="4" id="KW-0406">Ion transport</keyword>